<dbReference type="Proteomes" id="UP000885779">
    <property type="component" value="Unassembled WGS sequence"/>
</dbReference>
<reference evidence="2" key="1">
    <citation type="journal article" date="2020" name="mSystems">
        <title>Genome- and Community-Level Interaction Insights into Carbon Utilization and Element Cycling Functions of Hydrothermarchaeota in Hydrothermal Sediment.</title>
        <authorList>
            <person name="Zhou Z."/>
            <person name="Liu Y."/>
            <person name="Xu W."/>
            <person name="Pan J."/>
            <person name="Luo Z.H."/>
            <person name="Li M."/>
        </authorList>
    </citation>
    <scope>NUCLEOTIDE SEQUENCE [LARGE SCALE GENOMIC DNA]</scope>
    <source>
        <strain evidence="2">HyVt-577</strain>
    </source>
</reference>
<dbReference type="NCBIfam" id="TIGR04183">
    <property type="entry name" value="Por_Secre_tail"/>
    <property type="match status" value="1"/>
</dbReference>
<protein>
    <submittedName>
        <fullName evidence="2">T9SS type A sorting domain-containing protein</fullName>
    </submittedName>
</protein>
<dbReference type="EMBL" id="DRQG01000121">
    <property type="protein sequence ID" value="HGY56661.1"/>
    <property type="molecule type" value="Genomic_DNA"/>
</dbReference>
<dbReference type="InterPro" id="IPR026444">
    <property type="entry name" value="Secre_tail"/>
</dbReference>
<comment type="caution">
    <text evidence="2">The sequence shown here is derived from an EMBL/GenBank/DDBJ whole genome shotgun (WGS) entry which is preliminary data.</text>
</comment>
<dbReference type="Gene3D" id="2.60.40.4070">
    <property type="match status" value="1"/>
</dbReference>
<dbReference type="InterPro" id="IPR025965">
    <property type="entry name" value="FlgD/Vpr_Ig-like"/>
</dbReference>
<proteinExistence type="predicted"/>
<evidence type="ECO:0000259" key="1">
    <source>
        <dbReference type="Pfam" id="PF13860"/>
    </source>
</evidence>
<dbReference type="AlphaFoldDB" id="A0A7V4U274"/>
<feature type="non-terminal residue" evidence="2">
    <location>
        <position position="1"/>
    </location>
</feature>
<sequence length="139" mass="15796">NAYGINIKVDFYGTPRPQGTAWDIGAIEYNNDSTNTTVMTDKPDISLPEKYSLSSYPNPFNPSTNIHYSLPQGSYVQLTIYDITGKKVAELVNDYQQAGEYELTWHAENSFGQQLASGLYFVRIQAGKYMKILKMMYIR</sequence>
<accession>A0A7V4U274</accession>
<feature type="domain" description="FlgD/Vpr Ig-like" evidence="1">
    <location>
        <begin position="66"/>
        <end position="126"/>
    </location>
</feature>
<organism evidence="2">
    <name type="scientific">Caldithrix abyssi</name>
    <dbReference type="NCBI Taxonomy" id="187145"/>
    <lineage>
        <taxon>Bacteria</taxon>
        <taxon>Pseudomonadati</taxon>
        <taxon>Calditrichota</taxon>
        <taxon>Calditrichia</taxon>
        <taxon>Calditrichales</taxon>
        <taxon>Calditrichaceae</taxon>
        <taxon>Caldithrix</taxon>
    </lineage>
</organism>
<dbReference type="Pfam" id="PF13860">
    <property type="entry name" value="FlgD_ig"/>
    <property type="match status" value="1"/>
</dbReference>
<evidence type="ECO:0000313" key="2">
    <source>
        <dbReference type="EMBL" id="HGY56661.1"/>
    </source>
</evidence>
<name>A0A7V4U274_CALAY</name>
<gene>
    <name evidence="2" type="ORF">ENK44_13205</name>
</gene>